<evidence type="ECO:0000256" key="1">
    <source>
        <dbReference type="ARBA" id="ARBA00004141"/>
    </source>
</evidence>
<evidence type="ECO:0000256" key="4">
    <source>
        <dbReference type="ARBA" id="ARBA00023136"/>
    </source>
</evidence>
<dbReference type="Pfam" id="PF07690">
    <property type="entry name" value="MFS_1"/>
    <property type="match status" value="1"/>
</dbReference>
<feature type="transmembrane region" description="Helical" evidence="6">
    <location>
        <begin position="364"/>
        <end position="382"/>
    </location>
</feature>
<proteinExistence type="predicted"/>
<gene>
    <name evidence="8" type="ORF">L9F63_002017</name>
</gene>
<dbReference type="InterPro" id="IPR020846">
    <property type="entry name" value="MFS_dom"/>
</dbReference>
<feature type="transmembrane region" description="Helical" evidence="6">
    <location>
        <begin position="309"/>
        <end position="327"/>
    </location>
</feature>
<organism evidence="8 9">
    <name type="scientific">Diploptera punctata</name>
    <name type="common">Pacific beetle cockroach</name>
    <dbReference type="NCBI Taxonomy" id="6984"/>
    <lineage>
        <taxon>Eukaryota</taxon>
        <taxon>Metazoa</taxon>
        <taxon>Ecdysozoa</taxon>
        <taxon>Arthropoda</taxon>
        <taxon>Hexapoda</taxon>
        <taxon>Insecta</taxon>
        <taxon>Pterygota</taxon>
        <taxon>Neoptera</taxon>
        <taxon>Polyneoptera</taxon>
        <taxon>Dictyoptera</taxon>
        <taxon>Blattodea</taxon>
        <taxon>Blaberoidea</taxon>
        <taxon>Blaberidae</taxon>
        <taxon>Diplopterinae</taxon>
        <taxon>Diploptera</taxon>
    </lineage>
</organism>
<evidence type="ECO:0000256" key="5">
    <source>
        <dbReference type="SAM" id="MobiDB-lite"/>
    </source>
</evidence>
<feature type="domain" description="Major facilitator superfamily (MFS) profile" evidence="7">
    <location>
        <begin position="1"/>
        <end position="426"/>
    </location>
</feature>
<comment type="subcellular location">
    <subcellularLocation>
        <location evidence="1">Membrane</location>
        <topology evidence="1">Multi-pass membrane protein</topology>
    </subcellularLocation>
</comment>
<dbReference type="Proteomes" id="UP001233999">
    <property type="component" value="Unassembled WGS sequence"/>
</dbReference>
<reference evidence="8" key="1">
    <citation type="journal article" date="2023" name="IScience">
        <title>Live-bearing cockroach genome reveals convergent evolutionary mechanisms linked to viviparity in insects and beyond.</title>
        <authorList>
            <person name="Fouks B."/>
            <person name="Harrison M.C."/>
            <person name="Mikhailova A.A."/>
            <person name="Marchal E."/>
            <person name="English S."/>
            <person name="Carruthers M."/>
            <person name="Jennings E.C."/>
            <person name="Chiamaka E.L."/>
            <person name="Frigard R.A."/>
            <person name="Pippel M."/>
            <person name="Attardo G.M."/>
            <person name="Benoit J.B."/>
            <person name="Bornberg-Bauer E."/>
            <person name="Tobe S.S."/>
        </authorList>
    </citation>
    <scope>NUCLEOTIDE SEQUENCE</scope>
    <source>
        <strain evidence="8">Stay&amp;Tobe</strain>
    </source>
</reference>
<dbReference type="PROSITE" id="PS50850">
    <property type="entry name" value="MFS"/>
    <property type="match status" value="1"/>
</dbReference>
<evidence type="ECO:0000256" key="2">
    <source>
        <dbReference type="ARBA" id="ARBA00022692"/>
    </source>
</evidence>
<protein>
    <recommendedName>
        <fullName evidence="7">Major facilitator superfamily (MFS) profile domain-containing protein</fullName>
    </recommendedName>
</protein>
<dbReference type="InterPro" id="IPR036259">
    <property type="entry name" value="MFS_trans_sf"/>
</dbReference>
<dbReference type="AlphaFoldDB" id="A0AAD8A2W9"/>
<dbReference type="GO" id="GO:0022857">
    <property type="term" value="F:transmembrane transporter activity"/>
    <property type="evidence" value="ECO:0007669"/>
    <property type="project" value="InterPro"/>
</dbReference>
<comment type="caution">
    <text evidence="8">The sequence shown here is derived from an EMBL/GenBank/DDBJ whole genome shotgun (WGS) entry which is preliminary data.</text>
</comment>
<keyword evidence="9" id="KW-1185">Reference proteome</keyword>
<keyword evidence="4 6" id="KW-0472">Membrane</keyword>
<accession>A0AAD8A2W9</accession>
<evidence type="ECO:0000256" key="3">
    <source>
        <dbReference type="ARBA" id="ARBA00022989"/>
    </source>
</evidence>
<feature type="region of interest" description="Disordered" evidence="5">
    <location>
        <begin position="431"/>
        <end position="450"/>
    </location>
</feature>
<feature type="transmembrane region" description="Helical" evidence="6">
    <location>
        <begin position="104"/>
        <end position="126"/>
    </location>
</feature>
<evidence type="ECO:0000313" key="8">
    <source>
        <dbReference type="EMBL" id="KAJ9591411.1"/>
    </source>
</evidence>
<feature type="transmembrane region" description="Helical" evidence="6">
    <location>
        <begin position="333"/>
        <end position="352"/>
    </location>
</feature>
<feature type="transmembrane region" description="Helical" evidence="6">
    <location>
        <begin position="169"/>
        <end position="190"/>
    </location>
</feature>
<reference evidence="8" key="2">
    <citation type="submission" date="2023-05" db="EMBL/GenBank/DDBJ databases">
        <authorList>
            <person name="Fouks B."/>
        </authorList>
    </citation>
    <scope>NUCLEOTIDE SEQUENCE</scope>
    <source>
        <strain evidence="8">Stay&amp;Tobe</strain>
        <tissue evidence="8">Testes</tissue>
    </source>
</reference>
<keyword evidence="2 6" id="KW-0812">Transmembrane</keyword>
<evidence type="ECO:0000256" key="6">
    <source>
        <dbReference type="SAM" id="Phobius"/>
    </source>
</evidence>
<evidence type="ECO:0000259" key="7">
    <source>
        <dbReference type="PROSITE" id="PS50850"/>
    </source>
</evidence>
<feature type="transmembrane region" description="Helical" evidence="6">
    <location>
        <begin position="223"/>
        <end position="247"/>
    </location>
</feature>
<feature type="transmembrane region" description="Helical" evidence="6">
    <location>
        <begin position="138"/>
        <end position="157"/>
    </location>
</feature>
<feature type="transmembrane region" description="Helical" evidence="6">
    <location>
        <begin position="267"/>
        <end position="288"/>
    </location>
</feature>
<dbReference type="SUPFAM" id="SSF103473">
    <property type="entry name" value="MFS general substrate transporter"/>
    <property type="match status" value="1"/>
</dbReference>
<dbReference type="FunFam" id="1.20.1250.20:FF:000532">
    <property type="entry name" value="SLC (SoLute Carrier) homolog"/>
    <property type="match status" value="1"/>
</dbReference>
<sequence>MVKTDSKENETIFNVTTIAIDYDDVCPGETSTTSTAEGNGEFDWNEELQGYVLSATGYGIILTHVIGGRLSEKFGPKYIIGSSLFFTGLLTVLCPLFARWHVIAFIVLRVLVGATSGVILPSMQVIISRWYTVEERQFMSSIILSSISFCLVATLSASGILADALGWPFVFYLCGGLTIFWVIPWLLFIYDSPEVHPFISDEEKNHILNSLVKYKNDKATVMVPWISILTSAPVWAHIVFGFGHSWVSATLISELPTYLSRILHFNLKQSGLTSAIPFIFTPIGGMFFGYVGQKVRMNGYLSPLNSMRFFNTICSVLGPIILFSITLVGCDAMATLVLLCCTQLATSAYSGGSLVNNLDLANNYAGTISGISITIISLTSIFSPLVVGELTNNDQTLTQWHIVFYISALITLCSYVFFTIFGSVEEQPWNRPVSDNRESQADVSEKQQPV</sequence>
<dbReference type="Gene3D" id="1.20.1250.20">
    <property type="entry name" value="MFS general substrate transporter like domains"/>
    <property type="match status" value="2"/>
</dbReference>
<dbReference type="InterPro" id="IPR050382">
    <property type="entry name" value="MFS_Na/Anion_cotransporter"/>
</dbReference>
<feature type="transmembrane region" description="Helical" evidence="6">
    <location>
        <begin position="402"/>
        <end position="421"/>
    </location>
</feature>
<dbReference type="InterPro" id="IPR011701">
    <property type="entry name" value="MFS"/>
</dbReference>
<dbReference type="PANTHER" id="PTHR11662:SF399">
    <property type="entry name" value="FI19708P1-RELATED"/>
    <property type="match status" value="1"/>
</dbReference>
<dbReference type="GO" id="GO:0016020">
    <property type="term" value="C:membrane"/>
    <property type="evidence" value="ECO:0007669"/>
    <property type="project" value="UniProtKB-SubCell"/>
</dbReference>
<keyword evidence="3 6" id="KW-1133">Transmembrane helix</keyword>
<feature type="transmembrane region" description="Helical" evidence="6">
    <location>
        <begin position="78"/>
        <end position="98"/>
    </location>
</feature>
<evidence type="ECO:0000313" key="9">
    <source>
        <dbReference type="Proteomes" id="UP001233999"/>
    </source>
</evidence>
<feature type="compositionally biased region" description="Basic and acidic residues" evidence="5">
    <location>
        <begin position="434"/>
        <end position="450"/>
    </location>
</feature>
<dbReference type="PANTHER" id="PTHR11662">
    <property type="entry name" value="SOLUTE CARRIER FAMILY 17"/>
    <property type="match status" value="1"/>
</dbReference>
<dbReference type="EMBL" id="JASPKZ010003868">
    <property type="protein sequence ID" value="KAJ9591411.1"/>
    <property type="molecule type" value="Genomic_DNA"/>
</dbReference>
<feature type="transmembrane region" description="Helical" evidence="6">
    <location>
        <begin position="48"/>
        <end position="66"/>
    </location>
</feature>
<name>A0AAD8A2W9_DIPPU</name>
<dbReference type="GO" id="GO:0006820">
    <property type="term" value="P:monoatomic anion transport"/>
    <property type="evidence" value="ECO:0007669"/>
    <property type="project" value="TreeGrafter"/>
</dbReference>